<name>A0A553WI11_9SPHN</name>
<reference evidence="1 2" key="1">
    <citation type="submission" date="2019-07" db="EMBL/GenBank/DDBJ databases">
        <authorList>
            <person name="Park M."/>
        </authorList>
    </citation>
    <scope>NUCLEOTIDE SEQUENCE [LARGE SCALE GENOMIC DNA]</scope>
    <source>
        <strain evidence="1 2">KCTC32445</strain>
    </source>
</reference>
<protein>
    <recommendedName>
        <fullName evidence="3">Galactose oxidase</fullName>
    </recommendedName>
</protein>
<keyword evidence="2" id="KW-1185">Reference proteome</keyword>
<dbReference type="RefSeq" id="WP_143775221.1">
    <property type="nucleotide sequence ID" value="NZ_VKKU01000001.1"/>
</dbReference>
<dbReference type="Gene3D" id="2.120.10.80">
    <property type="entry name" value="Kelch-type beta propeller"/>
    <property type="match status" value="1"/>
</dbReference>
<dbReference type="AlphaFoldDB" id="A0A553WI11"/>
<gene>
    <name evidence="1" type="ORF">FOM92_02570</name>
</gene>
<evidence type="ECO:0000313" key="2">
    <source>
        <dbReference type="Proteomes" id="UP000320160"/>
    </source>
</evidence>
<evidence type="ECO:0000313" key="1">
    <source>
        <dbReference type="EMBL" id="TSB04333.1"/>
    </source>
</evidence>
<dbReference type="InterPro" id="IPR015915">
    <property type="entry name" value="Kelch-typ_b-propeller"/>
</dbReference>
<dbReference type="SUPFAM" id="SSF117281">
    <property type="entry name" value="Kelch motif"/>
    <property type="match status" value="1"/>
</dbReference>
<dbReference type="Proteomes" id="UP000320160">
    <property type="component" value="Unassembled WGS sequence"/>
</dbReference>
<comment type="caution">
    <text evidence="1">The sequence shown here is derived from an EMBL/GenBank/DDBJ whole genome shotgun (WGS) entry which is preliminary data.</text>
</comment>
<sequence length="327" mass="36509">MSRRAVLTGMASLPAVSCFPADERGTAPSTQYRWTRILDEAPYPKSYNYHVHVAPGGRFFALHPRGTWSSTDAVTWTKESLPAVPNNTAYMGVVQHGNASFALERHQGNYQEFTIDKKVWRTTDYRRWEGLDTPSLPGVIFYGCVSFGGFIWILGGFDGRQSVNHIWRSADGKSWDKMPDPPWSPRTQAKAVAFQDRLLLIGGGEIDGEPGSDIIRSEVWSTKDGRAWTKIADHVGQPDPTAYVPQIFDNQLWLVGANRSGAFKSEMIVSPNGRDWTPISAPWSARGGMATWTDGTRMLMTGGKSSHVENGETLFEYSNDVWEMRKV</sequence>
<dbReference type="EMBL" id="VKKU01000001">
    <property type="protein sequence ID" value="TSB04333.1"/>
    <property type="molecule type" value="Genomic_DNA"/>
</dbReference>
<organism evidence="1 2">
    <name type="scientific">Sphingorhabdus contaminans</name>
    <dbReference type="NCBI Taxonomy" id="1343899"/>
    <lineage>
        <taxon>Bacteria</taxon>
        <taxon>Pseudomonadati</taxon>
        <taxon>Pseudomonadota</taxon>
        <taxon>Alphaproteobacteria</taxon>
        <taxon>Sphingomonadales</taxon>
        <taxon>Sphingomonadaceae</taxon>
        <taxon>Sphingorhabdus</taxon>
    </lineage>
</organism>
<proteinExistence type="predicted"/>
<evidence type="ECO:0008006" key="3">
    <source>
        <dbReference type="Google" id="ProtNLM"/>
    </source>
</evidence>
<dbReference type="OrthoDB" id="9769308at2"/>
<accession>A0A553WI11</accession>